<reference evidence="9 10" key="1">
    <citation type="submission" date="2024-08" db="EMBL/GenBank/DDBJ databases">
        <title>Gnathostoma spinigerum genome.</title>
        <authorList>
            <person name="Gonzalez-Bertolin B."/>
            <person name="Monzon S."/>
            <person name="Zaballos A."/>
            <person name="Jimenez P."/>
            <person name="Dekumyoy P."/>
            <person name="Varona S."/>
            <person name="Cuesta I."/>
            <person name="Sumanam S."/>
            <person name="Adisakwattana P."/>
            <person name="Gasser R.B."/>
            <person name="Hernandez-Gonzalez A."/>
            <person name="Young N.D."/>
            <person name="Perteguer M.J."/>
        </authorList>
    </citation>
    <scope>NUCLEOTIDE SEQUENCE [LARGE SCALE GENOMIC DNA]</scope>
    <source>
        <strain evidence="9">AL3</strain>
        <tissue evidence="9">Liver</tissue>
    </source>
</reference>
<feature type="coiled-coil region" evidence="8">
    <location>
        <begin position="264"/>
        <end position="291"/>
    </location>
</feature>
<organism evidence="9 10">
    <name type="scientific">Gnathostoma spinigerum</name>
    <dbReference type="NCBI Taxonomy" id="75299"/>
    <lineage>
        <taxon>Eukaryota</taxon>
        <taxon>Metazoa</taxon>
        <taxon>Ecdysozoa</taxon>
        <taxon>Nematoda</taxon>
        <taxon>Chromadorea</taxon>
        <taxon>Rhabditida</taxon>
        <taxon>Spirurina</taxon>
        <taxon>Gnathostomatomorpha</taxon>
        <taxon>Gnathostomatoidea</taxon>
        <taxon>Gnathostomatidae</taxon>
        <taxon>Gnathostoma</taxon>
    </lineage>
</organism>
<comment type="subcellular location">
    <subcellularLocation>
        <location evidence="7">Mitochondrion inner membrane</location>
        <topology evidence="7">Single-pass membrane protein</topology>
    </subcellularLocation>
</comment>
<feature type="transmembrane region" description="Helical" evidence="7">
    <location>
        <begin position="38"/>
        <end position="56"/>
    </location>
</feature>
<dbReference type="PANTHER" id="PTHR15415">
    <property type="entry name" value="MITOFILIN"/>
    <property type="match status" value="1"/>
</dbReference>
<gene>
    <name evidence="9" type="ORF">AB6A40_001339</name>
</gene>
<dbReference type="GO" id="GO:0005743">
    <property type="term" value="C:mitochondrial inner membrane"/>
    <property type="evidence" value="ECO:0007669"/>
    <property type="project" value="UniProtKB-SubCell"/>
</dbReference>
<dbReference type="Proteomes" id="UP001608902">
    <property type="component" value="Unassembled WGS sequence"/>
</dbReference>
<keyword evidence="2 7" id="KW-0812">Transmembrane</keyword>
<dbReference type="EMBL" id="JBGFUD010000488">
    <property type="protein sequence ID" value="MFH4974630.1"/>
    <property type="molecule type" value="Genomic_DNA"/>
</dbReference>
<dbReference type="PANTHER" id="PTHR15415:SF7">
    <property type="entry name" value="MICOS COMPLEX SUBUNIT MIC60"/>
    <property type="match status" value="1"/>
</dbReference>
<evidence type="ECO:0000256" key="3">
    <source>
        <dbReference type="ARBA" id="ARBA00022792"/>
    </source>
</evidence>
<evidence type="ECO:0000256" key="5">
    <source>
        <dbReference type="ARBA" id="ARBA00023128"/>
    </source>
</evidence>
<dbReference type="InterPro" id="IPR019133">
    <property type="entry name" value="MIC60"/>
</dbReference>
<keyword evidence="3 7" id="KW-0999">Mitochondrion inner membrane</keyword>
<evidence type="ECO:0000256" key="4">
    <source>
        <dbReference type="ARBA" id="ARBA00022989"/>
    </source>
</evidence>
<comment type="similarity">
    <text evidence="1 7">Belongs to the MICOS complex subunit Mic60 family.</text>
</comment>
<dbReference type="AlphaFoldDB" id="A0ABD6E3Y9"/>
<evidence type="ECO:0000256" key="1">
    <source>
        <dbReference type="ARBA" id="ARBA00010877"/>
    </source>
</evidence>
<evidence type="ECO:0000256" key="7">
    <source>
        <dbReference type="RuleBase" id="RU363000"/>
    </source>
</evidence>
<evidence type="ECO:0000256" key="8">
    <source>
        <dbReference type="SAM" id="Coils"/>
    </source>
</evidence>
<evidence type="ECO:0000313" key="9">
    <source>
        <dbReference type="EMBL" id="MFH4974630.1"/>
    </source>
</evidence>
<comment type="caution">
    <text evidence="9">The sequence shown here is derived from an EMBL/GenBank/DDBJ whole genome shotgun (WGS) entry which is preliminary data.</text>
</comment>
<proteinExistence type="inferred from homology"/>
<dbReference type="Pfam" id="PF09731">
    <property type="entry name" value="Mitofilin"/>
    <property type="match status" value="1"/>
</dbReference>
<accession>A0ABD6E3Y9</accession>
<name>A0ABD6E3Y9_9BILA</name>
<keyword evidence="10" id="KW-1185">Reference proteome</keyword>
<evidence type="ECO:0000256" key="6">
    <source>
        <dbReference type="ARBA" id="ARBA00023136"/>
    </source>
</evidence>
<evidence type="ECO:0000313" key="10">
    <source>
        <dbReference type="Proteomes" id="UP001608902"/>
    </source>
</evidence>
<evidence type="ECO:0000256" key="2">
    <source>
        <dbReference type="ARBA" id="ARBA00022692"/>
    </source>
</evidence>
<comment type="function">
    <text evidence="7">Component of the MICOS complex, a large protein complex of the mitochondrial inner membrane that plays crucial roles in the maintenance of crista junctions, inner membrane architecture, and formation of contact sites to the outer membrane.</text>
</comment>
<keyword evidence="4 7" id="KW-1133">Transmembrane helix</keyword>
<comment type="subunit">
    <text evidence="7">Component of the mitochondrial contact site and cristae organizing system (MICOS) complex.</text>
</comment>
<keyword evidence="5 7" id="KW-0496">Mitochondrion</keyword>
<keyword evidence="6 7" id="KW-0472">Membrane</keyword>
<feature type="coiled-coil region" evidence="8">
    <location>
        <begin position="331"/>
        <end position="429"/>
    </location>
</feature>
<protein>
    <recommendedName>
        <fullName evidence="7">MICOS complex subunit MIC60</fullName>
    </recommendedName>
    <alternativeName>
        <fullName evidence="7">Mitofilin</fullName>
    </alternativeName>
</protein>
<keyword evidence="8" id="KW-0175">Coiled coil</keyword>
<sequence length="682" mass="76884">MLRTATKSASFGRTLQQTVRCQASQASTSKGGGIRKKVVIVTGIGVAASASIIGYACVDPVFRVKIEDNVPGSKQIFDYIINSKGFKMAKHNVEEASKAVSEKLYFPKKKITTEEPLLKIPDLPPPVQLRSEKVDVESVDVRADLTSTPPPQPHDLAERLKKNEALEASLKAAITSASEKVQTASNSKIKTIAAINEHARLLKATVDDPQNADWNKVTAAMEQVEKLSKEDASDEYNSRNYLDNIRKIVSDGRRDSATSSNPLLTNATESANKLGSQLDELNNLVQKSRNESRVLNQYKDLIEKSRKQFSMELKSILPNIDIHAKDAKLTEDELNALIAHAHLRVDELRRQLTEQQIREEQNIANAIEQQRRADSQLAEEQLELEMKRIREQSDVDLERKTIEARQAWEAELEERLRRAAAAHSEHLEQVVRTQRQLYDIEQTQKIEEAVAKERKLHSRQISIAQGKLDGIEAALNSRVSADMEIRRSKQFWIACQNLVESVVHGRKGGKDMESRRKPLATELKVIKEASCDDEFVTSLLDAVPNESIYVGVCTEEDLKTRFYNLYKTARRVAKIDDNGGGIMRYVSSFIQNAITLDLPRKYSLDDKFDPSTLDTYEILSRTRYYVESNDLHSAVRMAQLLTGEARQLAKDWISDTRTHLETRLIAELLVAHATVTSIRAVY</sequence>